<dbReference type="AlphaFoldDB" id="A0A7S4VHR9"/>
<feature type="transmembrane region" description="Helical" evidence="2">
    <location>
        <begin position="587"/>
        <end position="609"/>
    </location>
</feature>
<sequence length="1161" mass="130189">MERSGLLEPLLEEGGDHEVNLSNSESDAKADSPADIECALQRPSIGNTNFMALTFRGNSYRGTTLTVELDDAGEEEEKNEGSKFVLEKLQGISHINKMQEKDNAVRPSNKSDVEASLVESGDTYTGESTSQPVVFVAEVISDLHTTIALSFVFLAMVSYITLEYVLWFMQKTISGEIPIFRENATADDIVCYPNKADATCKELPEVNISVAQASLLANTVVVSEGINATDWQDNGAKPGTPPFFANSLVGSFVVDPSVLEYSANSELQPVWNELNAVIWYQYDRHVALQVFREYKEHLIFTKMDGDWSSDIGNTPFTLDVKSYSCVRGGDGFCKSVGNWRRKEAVDIKPKSVRVKGNELHLEMGHSVSVDTDFFDYYAARVVVTGEKGGIISECIQKNTCIVTSEPRGVQLLTQETVWISFAYFVGYFAFYIWWLITVHKRRGSPKNWPREDVWLSIGGLGVLLETNLFRIGLDLSVIYSKSFTFCQQSYAAAEAISNFGQTLIFFTILCYIDSPRRRIASKLDFYGCKAFSCACFLACLLVINLYNYPQAVGTDQPGTTSELGRNGFATNPYLWDPHDRTVRKAGVIIWLSLLTMGFSYFIWKSIVGVRLLDKLPYGQTRSTQLSFRFFWFAAIGWLACEYSTLLISLIMILAQRTRADGVIVALSFTYEVNSESTIGSNIFVIIFFVVLQIFFLPLPLDNSFGDNKEYFHSEDEKERCPAECCVHEHPMILNKTLLFCICSNEAYMPFNNDEMSQMAPSNKTPGSDMVEDEKQSLVQPKTPENESSSRAVSSDRGLPDDIIATDTSTTDGSSVSQSSLSSKTVPGLWLAGEMSSEEDSTWMSGCRLVDRVYESGNIDIHDTRVLILRHEPSGDLIVSFRGTATLKMVKTDIMLDKIAVDLDKFLTKPALGQRVKSTGTRMVHNIQDDLASGKVGKFQLIDLLPKEDESLPPYLKGARKDPLSIHGVAWIHFGFWSSYNRVRCQLHEKIREELVARPGRLILTGHSLGGAQATLCAYDMCRWIVPTVKHDILYRFRDGRKRVEKLKVSCYTYGSPKVGGPFWAAAYNQVVPDTQRIVCDGDIITSGPFMGYLHVKTESIFDFTGSVRVDPNLMEKQITLKKRNKASSHFLSNYLSVIRKSFHPDFSEEELMNITRSHYHL</sequence>
<dbReference type="PANTHER" id="PTHR45856">
    <property type="entry name" value="ALPHA/BETA-HYDROLASES SUPERFAMILY PROTEIN"/>
    <property type="match status" value="1"/>
</dbReference>
<protein>
    <recommendedName>
        <fullName evidence="3">Fungal lipase-type domain-containing protein</fullName>
    </recommendedName>
</protein>
<evidence type="ECO:0000256" key="1">
    <source>
        <dbReference type="SAM" id="MobiDB-lite"/>
    </source>
</evidence>
<dbReference type="InterPro" id="IPR029058">
    <property type="entry name" value="AB_hydrolase_fold"/>
</dbReference>
<dbReference type="InterPro" id="IPR002921">
    <property type="entry name" value="Fungal_lipase-type"/>
</dbReference>
<keyword evidence="2" id="KW-1133">Transmembrane helix</keyword>
<reference evidence="4" key="1">
    <citation type="submission" date="2021-01" db="EMBL/GenBank/DDBJ databases">
        <authorList>
            <person name="Corre E."/>
            <person name="Pelletier E."/>
            <person name="Niang G."/>
            <person name="Scheremetjew M."/>
            <person name="Finn R."/>
            <person name="Kale V."/>
            <person name="Holt S."/>
            <person name="Cochrane G."/>
            <person name="Meng A."/>
            <person name="Brown T."/>
            <person name="Cohen L."/>
        </authorList>
    </citation>
    <scope>NUCLEOTIDE SEQUENCE</scope>
    <source>
        <strain evidence="4">GSO104</strain>
    </source>
</reference>
<proteinExistence type="predicted"/>
<feature type="compositionally biased region" description="Polar residues" evidence="1">
    <location>
        <begin position="756"/>
        <end position="765"/>
    </location>
</feature>
<feature type="transmembrane region" description="Helical" evidence="2">
    <location>
        <begin position="678"/>
        <end position="698"/>
    </location>
</feature>
<evidence type="ECO:0000256" key="2">
    <source>
        <dbReference type="SAM" id="Phobius"/>
    </source>
</evidence>
<dbReference type="SUPFAM" id="SSF53474">
    <property type="entry name" value="alpha/beta-Hydrolases"/>
    <property type="match status" value="1"/>
</dbReference>
<dbReference type="Gene3D" id="3.40.50.1820">
    <property type="entry name" value="alpha/beta hydrolase"/>
    <property type="match status" value="1"/>
</dbReference>
<feature type="region of interest" description="Disordered" evidence="1">
    <location>
        <begin position="1"/>
        <end position="33"/>
    </location>
</feature>
<accession>A0A7S4VHR9</accession>
<name>A0A7S4VHR9_9STRA</name>
<gene>
    <name evidence="4" type="ORF">DBRI00130_LOCUS17258</name>
</gene>
<evidence type="ECO:0000313" key="4">
    <source>
        <dbReference type="EMBL" id="CAE4611745.1"/>
    </source>
</evidence>
<dbReference type="InterPro" id="IPR051218">
    <property type="entry name" value="Sec_MonoDiacylglyc_Lipase"/>
</dbReference>
<dbReference type="GO" id="GO:0006629">
    <property type="term" value="P:lipid metabolic process"/>
    <property type="evidence" value="ECO:0007669"/>
    <property type="project" value="InterPro"/>
</dbReference>
<organism evidence="4">
    <name type="scientific">Ditylum brightwellii</name>
    <dbReference type="NCBI Taxonomy" id="49249"/>
    <lineage>
        <taxon>Eukaryota</taxon>
        <taxon>Sar</taxon>
        <taxon>Stramenopiles</taxon>
        <taxon>Ochrophyta</taxon>
        <taxon>Bacillariophyta</taxon>
        <taxon>Mediophyceae</taxon>
        <taxon>Lithodesmiophycidae</taxon>
        <taxon>Lithodesmiales</taxon>
        <taxon>Lithodesmiaceae</taxon>
        <taxon>Ditylum</taxon>
    </lineage>
</organism>
<feature type="transmembrane region" description="Helical" evidence="2">
    <location>
        <begin position="629"/>
        <end position="654"/>
    </location>
</feature>
<dbReference type="PANTHER" id="PTHR45856:SF11">
    <property type="entry name" value="FUNGAL LIPASE-LIKE DOMAIN-CONTAINING PROTEIN"/>
    <property type="match status" value="1"/>
</dbReference>
<feature type="domain" description="Fungal lipase-type" evidence="3">
    <location>
        <begin position="968"/>
        <end position="1089"/>
    </location>
</feature>
<feature type="region of interest" description="Disordered" evidence="1">
    <location>
        <begin position="756"/>
        <end position="820"/>
    </location>
</feature>
<keyword evidence="2" id="KW-0812">Transmembrane</keyword>
<evidence type="ECO:0000259" key="3">
    <source>
        <dbReference type="Pfam" id="PF01764"/>
    </source>
</evidence>
<dbReference type="Pfam" id="PF01764">
    <property type="entry name" value="Lipase_3"/>
    <property type="match status" value="1"/>
</dbReference>
<feature type="compositionally biased region" description="Low complexity" evidence="1">
    <location>
        <begin position="805"/>
        <end position="820"/>
    </location>
</feature>
<feature type="transmembrane region" description="Helical" evidence="2">
    <location>
        <begin position="417"/>
        <end position="436"/>
    </location>
</feature>
<dbReference type="CDD" id="cd00519">
    <property type="entry name" value="Lipase_3"/>
    <property type="match status" value="1"/>
</dbReference>
<keyword evidence="2" id="KW-0472">Membrane</keyword>
<feature type="transmembrane region" description="Helical" evidence="2">
    <location>
        <begin position="491"/>
        <end position="512"/>
    </location>
</feature>
<feature type="transmembrane region" description="Helical" evidence="2">
    <location>
        <begin position="147"/>
        <end position="169"/>
    </location>
</feature>
<dbReference type="EMBL" id="HBNS01021779">
    <property type="protein sequence ID" value="CAE4611745.1"/>
    <property type="molecule type" value="Transcribed_RNA"/>
</dbReference>